<dbReference type="PROSITE" id="PS50106">
    <property type="entry name" value="PDZ"/>
    <property type="match status" value="1"/>
</dbReference>
<organism evidence="5">
    <name type="scientific">Echinostoma caproni</name>
    <dbReference type="NCBI Taxonomy" id="27848"/>
    <lineage>
        <taxon>Eukaryota</taxon>
        <taxon>Metazoa</taxon>
        <taxon>Spiralia</taxon>
        <taxon>Lophotrochozoa</taxon>
        <taxon>Platyhelminthes</taxon>
        <taxon>Trematoda</taxon>
        <taxon>Digenea</taxon>
        <taxon>Plagiorchiida</taxon>
        <taxon>Echinostomata</taxon>
        <taxon>Echinostomatoidea</taxon>
        <taxon>Echinostomatidae</taxon>
        <taxon>Echinostoma</taxon>
    </lineage>
</organism>
<feature type="compositionally biased region" description="Acidic residues" evidence="1">
    <location>
        <begin position="131"/>
        <end position="146"/>
    </location>
</feature>
<feature type="compositionally biased region" description="Low complexity" evidence="1">
    <location>
        <begin position="11"/>
        <end position="26"/>
    </location>
</feature>
<feature type="compositionally biased region" description="Low complexity" evidence="1">
    <location>
        <begin position="676"/>
        <end position="688"/>
    </location>
</feature>
<dbReference type="AlphaFoldDB" id="A0A183AAC1"/>
<accession>A0A183AAC1</accession>
<protein>
    <submittedName>
        <fullName evidence="5">PDZ domain-containing protein</fullName>
    </submittedName>
</protein>
<dbReference type="Gene3D" id="2.30.42.10">
    <property type="match status" value="1"/>
</dbReference>
<dbReference type="SUPFAM" id="SSF50156">
    <property type="entry name" value="PDZ domain-like"/>
    <property type="match status" value="1"/>
</dbReference>
<dbReference type="Proteomes" id="UP000272942">
    <property type="component" value="Unassembled WGS sequence"/>
</dbReference>
<feature type="compositionally biased region" description="Acidic residues" evidence="1">
    <location>
        <begin position="55"/>
        <end position="64"/>
    </location>
</feature>
<feature type="compositionally biased region" description="Basic and acidic residues" evidence="1">
    <location>
        <begin position="162"/>
        <end position="174"/>
    </location>
</feature>
<dbReference type="OrthoDB" id="44841at2759"/>
<evidence type="ECO:0000313" key="3">
    <source>
        <dbReference type="EMBL" id="VDP70980.1"/>
    </source>
</evidence>
<dbReference type="Pfam" id="PF00595">
    <property type="entry name" value="PDZ"/>
    <property type="match status" value="1"/>
</dbReference>
<feature type="region of interest" description="Disordered" evidence="1">
    <location>
        <begin position="660"/>
        <end position="699"/>
    </location>
</feature>
<reference evidence="5" key="1">
    <citation type="submission" date="2016-06" db="UniProtKB">
        <authorList>
            <consortium name="WormBaseParasite"/>
        </authorList>
    </citation>
    <scope>IDENTIFICATION</scope>
</reference>
<gene>
    <name evidence="3" type="ORF">ECPE_LOCUS3906</name>
</gene>
<reference evidence="3 4" key="2">
    <citation type="submission" date="2018-11" db="EMBL/GenBank/DDBJ databases">
        <authorList>
            <consortium name="Pathogen Informatics"/>
        </authorList>
    </citation>
    <scope>NUCLEOTIDE SEQUENCE [LARGE SCALE GENOMIC DNA]</scope>
    <source>
        <strain evidence="3 4">Egypt</strain>
    </source>
</reference>
<name>A0A183AAC1_9TREM</name>
<dbReference type="InterPro" id="IPR001478">
    <property type="entry name" value="PDZ"/>
</dbReference>
<feature type="compositionally biased region" description="Basic and acidic residues" evidence="1">
    <location>
        <begin position="76"/>
        <end position="89"/>
    </location>
</feature>
<dbReference type="EMBL" id="UZAN01040801">
    <property type="protein sequence ID" value="VDP70980.1"/>
    <property type="molecule type" value="Genomic_DNA"/>
</dbReference>
<evidence type="ECO:0000259" key="2">
    <source>
        <dbReference type="PROSITE" id="PS50106"/>
    </source>
</evidence>
<keyword evidence="4" id="KW-1185">Reference proteome</keyword>
<dbReference type="WBParaSite" id="ECPE_0000391301-mRNA-1">
    <property type="protein sequence ID" value="ECPE_0000391301-mRNA-1"/>
    <property type="gene ID" value="ECPE_0000391301"/>
</dbReference>
<feature type="region of interest" description="Disordered" evidence="1">
    <location>
        <begin position="1"/>
        <end position="190"/>
    </location>
</feature>
<sequence length="729" mass="79007">MSDTETNQPEAAAADVVIADVEGGQSEVEEEEAVPSEQKKSEEDQEKVEQTVADVSEEEKPEPDETIKSGGVESEPETKATEVDHDAHEQPVVSEKSSTPEAEDKQATAKVHSSSTEQLITPIEQNKELSGELEYEPLLDEQTVEEDEKKASETSTTSAVEGMREAHVPVTEREEAPDEYVEPEKIQSVSEKRQIFETPVVPATAMKPRTEALSSVSVKRQVSWEPRVETITVDQSQTTAENAGQVAYNAVPSRISYPSGQSVANTADQMSNMSINTDYPAPRRTKAYQSALYRRQPVSQQSSQPFYVKPSYCIAPQSVPSTPNPPPVSRDSGEAWNHYPNQALPLSVPPQPVIRSVPAQIQTAPQQNYPAATPARKISGTPPYVGSQVIATNTGPSSTVLLRRPVSERHWGFTFFGGSENGCPPFVNKVTSGSLAAQHGMEVGDVIVSICNSLTVGKTQEQLKADILRAGNELDLVLIKRGVDLDKIAQLAPKALPTTPRSPPPGATAYPDRQFSFPGPGVVARSPRVEPAISRGRSFRSIKTKSIRILEEQLASGQSPSSVVHTKQHFQGARGLPASGTPSSYMRAYGQNPNQGYLGRSMPDSTGQNEPGWTGRETVVPVQAVHYAQPVYAPYEPSYASDRGASRWDQGSTMGQPTWETQSYSGQTSGWAVPTPAHQQPQMAQPPMNLGSPQPVVYPNPSYSPGSVYTASTNISVPVHARPQWPNRS</sequence>
<evidence type="ECO:0000256" key="1">
    <source>
        <dbReference type="SAM" id="MobiDB-lite"/>
    </source>
</evidence>
<feature type="compositionally biased region" description="Polar residues" evidence="1">
    <location>
        <begin position="660"/>
        <end position="670"/>
    </location>
</feature>
<dbReference type="InterPro" id="IPR036034">
    <property type="entry name" value="PDZ_sf"/>
</dbReference>
<proteinExistence type="predicted"/>
<feature type="domain" description="PDZ" evidence="2">
    <location>
        <begin position="399"/>
        <end position="482"/>
    </location>
</feature>
<evidence type="ECO:0000313" key="5">
    <source>
        <dbReference type="WBParaSite" id="ECPE_0000391301-mRNA-1"/>
    </source>
</evidence>
<dbReference type="SMART" id="SM00228">
    <property type="entry name" value="PDZ"/>
    <property type="match status" value="1"/>
</dbReference>
<evidence type="ECO:0000313" key="4">
    <source>
        <dbReference type="Proteomes" id="UP000272942"/>
    </source>
</evidence>